<feature type="transmembrane region" description="Helical" evidence="6">
    <location>
        <begin position="16"/>
        <end position="36"/>
    </location>
</feature>
<gene>
    <name evidence="10" type="ORF">JOC86_000147</name>
</gene>
<dbReference type="EC" id="2.7.13.3" evidence="2"/>
<reference evidence="10 11" key="1">
    <citation type="submission" date="2021-01" db="EMBL/GenBank/DDBJ databases">
        <title>Genomic Encyclopedia of Type Strains, Phase IV (KMG-IV): sequencing the most valuable type-strain genomes for metagenomic binning, comparative biology and taxonomic classification.</title>
        <authorList>
            <person name="Goeker M."/>
        </authorList>
    </citation>
    <scope>NUCLEOTIDE SEQUENCE [LARGE SCALE GENOMIC DNA]</scope>
    <source>
        <strain evidence="10 11">DSM 24834</strain>
    </source>
</reference>
<dbReference type="InterPro" id="IPR029016">
    <property type="entry name" value="GAF-like_dom_sf"/>
</dbReference>
<feature type="transmembrane region" description="Helical" evidence="6">
    <location>
        <begin position="184"/>
        <end position="204"/>
    </location>
</feature>
<dbReference type="InterPro" id="IPR036890">
    <property type="entry name" value="HATPase_C_sf"/>
</dbReference>
<evidence type="ECO:0000256" key="5">
    <source>
        <dbReference type="ARBA" id="ARBA00023012"/>
    </source>
</evidence>
<evidence type="ECO:0000313" key="11">
    <source>
        <dbReference type="Proteomes" id="UP001646157"/>
    </source>
</evidence>
<feature type="domain" description="GAF" evidence="9">
    <location>
        <begin position="316"/>
        <end position="386"/>
    </location>
</feature>
<keyword evidence="3" id="KW-0808">Transferase</keyword>
<evidence type="ECO:0000256" key="4">
    <source>
        <dbReference type="ARBA" id="ARBA00022777"/>
    </source>
</evidence>
<feature type="transmembrane region" description="Helical" evidence="6">
    <location>
        <begin position="141"/>
        <end position="163"/>
    </location>
</feature>
<comment type="caution">
    <text evidence="10">The sequence shown here is derived from an EMBL/GenBank/DDBJ whole genome shotgun (WGS) entry which is preliminary data.</text>
</comment>
<evidence type="ECO:0000259" key="8">
    <source>
        <dbReference type="Pfam" id="PF07730"/>
    </source>
</evidence>
<sequence>MSDWAFIQKREKNSRHFLFIISFLGWVTLIVSLIGMDIPQEPIILCLLTVFLFISEYFPMPVWKGFTTITFPLVYVLYLLYGLPYALLTFALSVLIINIIERRPWRIVFFNPAQLVLSFFLAHILFSLVRPIIEPALGNAIIYGITEYILLLVMYLVINNTIVDIVLWIRPQPYPFKLWKQKTFTECLSAIISIVYGLLLYLLGSQNRGEVDAFSYFFFFSPLVGFALLCSMIMKLKKEKRRLKALFTITNELNQMLPTKEWSSKLKESFNDFMNVDASILWMKENGNWQIEIKGGRVNTDGKLTAEMINGLEDMKKPVMINNRKKRKSIAETLFESDIKSLVYSPLVIENETVGMFIVGRSRTKSFEDDDVQSIATLSNQLAVIIKTKMLFNEKEKRKILEERNRIARDIHDGLAQNLAGAVMKLETAGKKFSKNPDETIKLVNDSIWRLRGSLKEVRESIYALRPYPTQKIGVTTAISKKIETIKQEHHVNIGFEIRGKEVELSPMVEKVLYDTLQESLQNIIKHANATKVDVLASYQTEHVLLKIKDDGKGFSLFKAMLNAQSKPHFGILQMNDGAEKIQATLQIDSKEGEGTEVSIIVPKMGFEGGEIIDQTNLSG</sequence>
<dbReference type="Proteomes" id="UP001646157">
    <property type="component" value="Unassembled WGS sequence"/>
</dbReference>
<keyword evidence="5" id="KW-0902">Two-component regulatory system</keyword>
<keyword evidence="6" id="KW-0472">Membrane</keyword>
<keyword evidence="6" id="KW-0812">Transmembrane</keyword>
<dbReference type="EMBL" id="JAFBDZ010000001">
    <property type="protein sequence ID" value="MBM7583610.1"/>
    <property type="molecule type" value="Genomic_DNA"/>
</dbReference>
<dbReference type="CDD" id="cd16917">
    <property type="entry name" value="HATPase_UhpB-NarQ-NarX-like"/>
    <property type="match status" value="1"/>
</dbReference>
<evidence type="ECO:0000256" key="6">
    <source>
        <dbReference type="SAM" id="Phobius"/>
    </source>
</evidence>
<dbReference type="Gene3D" id="3.30.565.10">
    <property type="entry name" value="Histidine kinase-like ATPase, C-terminal domain"/>
    <property type="match status" value="1"/>
</dbReference>
<dbReference type="RefSeq" id="WP_239587326.1">
    <property type="nucleotide sequence ID" value="NZ_JAFBDZ010000001.1"/>
</dbReference>
<feature type="transmembrane region" description="Helical" evidence="6">
    <location>
        <begin position="75"/>
        <end position="100"/>
    </location>
</feature>
<dbReference type="SUPFAM" id="SSF55874">
    <property type="entry name" value="ATPase domain of HSP90 chaperone/DNA topoisomerase II/histidine kinase"/>
    <property type="match status" value="1"/>
</dbReference>
<accession>A0ABS2N6X3</accession>
<keyword evidence="6" id="KW-1133">Transmembrane helix</keyword>
<feature type="domain" description="Signal transduction histidine kinase subgroup 3 dimerisation and phosphoacceptor" evidence="8">
    <location>
        <begin position="403"/>
        <end position="467"/>
    </location>
</feature>
<evidence type="ECO:0000256" key="1">
    <source>
        <dbReference type="ARBA" id="ARBA00000085"/>
    </source>
</evidence>
<dbReference type="InterPro" id="IPR011712">
    <property type="entry name" value="Sig_transdc_His_kin_sub3_dim/P"/>
</dbReference>
<keyword evidence="4 10" id="KW-0418">Kinase</keyword>
<evidence type="ECO:0000256" key="2">
    <source>
        <dbReference type="ARBA" id="ARBA00012438"/>
    </source>
</evidence>
<dbReference type="InterPro" id="IPR003594">
    <property type="entry name" value="HATPase_dom"/>
</dbReference>
<dbReference type="InterPro" id="IPR003018">
    <property type="entry name" value="GAF"/>
</dbReference>
<protein>
    <recommendedName>
        <fullName evidence="2">histidine kinase</fullName>
        <ecNumber evidence="2">2.7.13.3</ecNumber>
    </recommendedName>
</protein>
<dbReference type="PANTHER" id="PTHR24421">
    <property type="entry name" value="NITRATE/NITRITE SENSOR PROTEIN NARX-RELATED"/>
    <property type="match status" value="1"/>
</dbReference>
<keyword evidence="11" id="KW-1185">Reference proteome</keyword>
<comment type="catalytic activity">
    <reaction evidence="1">
        <text>ATP + protein L-histidine = ADP + protein N-phospho-L-histidine.</text>
        <dbReference type="EC" id="2.7.13.3"/>
    </reaction>
</comment>
<dbReference type="Gene3D" id="3.30.450.40">
    <property type="match status" value="1"/>
</dbReference>
<evidence type="ECO:0000256" key="3">
    <source>
        <dbReference type="ARBA" id="ARBA00022679"/>
    </source>
</evidence>
<evidence type="ECO:0000313" key="10">
    <source>
        <dbReference type="EMBL" id="MBM7583610.1"/>
    </source>
</evidence>
<dbReference type="Gene3D" id="1.20.5.1930">
    <property type="match status" value="1"/>
</dbReference>
<organism evidence="10 11">
    <name type="scientific">Rossellomorea pakistanensis</name>
    <dbReference type="NCBI Taxonomy" id="992288"/>
    <lineage>
        <taxon>Bacteria</taxon>
        <taxon>Bacillati</taxon>
        <taxon>Bacillota</taxon>
        <taxon>Bacilli</taxon>
        <taxon>Bacillales</taxon>
        <taxon>Bacillaceae</taxon>
        <taxon>Rossellomorea</taxon>
    </lineage>
</organism>
<feature type="domain" description="Histidine kinase/HSP90-like ATPase" evidence="7">
    <location>
        <begin position="510"/>
        <end position="604"/>
    </location>
</feature>
<feature type="transmembrane region" description="Helical" evidence="6">
    <location>
        <begin position="216"/>
        <end position="234"/>
    </location>
</feature>
<dbReference type="Pfam" id="PF07730">
    <property type="entry name" value="HisKA_3"/>
    <property type="match status" value="1"/>
</dbReference>
<evidence type="ECO:0000259" key="9">
    <source>
        <dbReference type="Pfam" id="PF13185"/>
    </source>
</evidence>
<dbReference type="SUPFAM" id="SSF55781">
    <property type="entry name" value="GAF domain-like"/>
    <property type="match status" value="1"/>
</dbReference>
<feature type="transmembrane region" description="Helical" evidence="6">
    <location>
        <begin position="43"/>
        <end position="63"/>
    </location>
</feature>
<evidence type="ECO:0000259" key="7">
    <source>
        <dbReference type="Pfam" id="PF02518"/>
    </source>
</evidence>
<dbReference type="GO" id="GO:0016301">
    <property type="term" value="F:kinase activity"/>
    <property type="evidence" value="ECO:0007669"/>
    <property type="project" value="UniProtKB-KW"/>
</dbReference>
<dbReference type="InterPro" id="IPR050482">
    <property type="entry name" value="Sensor_HK_TwoCompSys"/>
</dbReference>
<name>A0ABS2N6X3_9BACI</name>
<dbReference type="Pfam" id="PF02518">
    <property type="entry name" value="HATPase_c"/>
    <property type="match status" value="1"/>
</dbReference>
<feature type="transmembrane region" description="Helical" evidence="6">
    <location>
        <begin position="107"/>
        <end position="129"/>
    </location>
</feature>
<proteinExistence type="predicted"/>
<dbReference type="Pfam" id="PF13185">
    <property type="entry name" value="GAF_2"/>
    <property type="match status" value="1"/>
</dbReference>